<organism evidence="2 3">
    <name type="scientific">Nocardia bovistercoris</name>
    <dbReference type="NCBI Taxonomy" id="2785916"/>
    <lineage>
        <taxon>Bacteria</taxon>
        <taxon>Bacillati</taxon>
        <taxon>Actinomycetota</taxon>
        <taxon>Actinomycetes</taxon>
        <taxon>Mycobacteriales</taxon>
        <taxon>Nocardiaceae</taxon>
        <taxon>Nocardia</taxon>
    </lineage>
</organism>
<keyword evidence="1" id="KW-0472">Membrane</keyword>
<name>A0A931N110_9NOCA</name>
<feature type="transmembrane region" description="Helical" evidence="1">
    <location>
        <begin position="24"/>
        <end position="42"/>
    </location>
</feature>
<sequence>MVWGWVRDRMHRAETPNQVDLTKIALSVTAGVGGAVALVVAYRRQRDLERGRFAELFGAAAKQLGDADPAVRLAGVYAMAGVADEFSARARRQQCVDVLCGYLRLPYDVRSGADHLVSRSETSDESGIQVARTYQVRHNDREVRSAVVGVIANHLRRYSEVSWSRCAFDFTGAVFEDADFEAVEFGGRLTDFTRARFVGERGTDFRRARFTGGHLTFRDAVFDGTSVSFERARFDSARTTFDGGVVSAPVSFVETRFRGARTTFIGTRFEGARTSFTDARFDGATVSFERAVFAAGRIGFERARFANRHITFASARYQASAVDFTDATLGAHRRRPRAGTGDLDFTAVEFHAPIAFTRATFAARHATFTRADFFGDISFDGVRFHTGETTFENPTAWVGLRFDWDDGSASKPLCVKPDTWPPAPPTPS</sequence>
<accession>A0A931N110</accession>
<evidence type="ECO:0000256" key="1">
    <source>
        <dbReference type="SAM" id="Phobius"/>
    </source>
</evidence>
<comment type="caution">
    <text evidence="2">The sequence shown here is derived from an EMBL/GenBank/DDBJ whole genome shotgun (WGS) entry which is preliminary data.</text>
</comment>
<reference evidence="2" key="1">
    <citation type="submission" date="2020-11" db="EMBL/GenBank/DDBJ databases">
        <title>Nocardia NEAU-351.nov., a novel actinomycete isolated from the cow dung.</title>
        <authorList>
            <person name="Zhang X."/>
        </authorList>
    </citation>
    <scope>NUCLEOTIDE SEQUENCE</scope>
    <source>
        <strain evidence="2">NEAU-351</strain>
    </source>
</reference>
<dbReference type="AlphaFoldDB" id="A0A931N110"/>
<keyword evidence="1" id="KW-1133">Transmembrane helix</keyword>
<dbReference type="RefSeq" id="WP_196147500.1">
    <property type="nucleotide sequence ID" value="NZ_JADMLG010000001.1"/>
</dbReference>
<protein>
    <submittedName>
        <fullName evidence="2">Pentapeptide repeat-containing protein</fullName>
    </submittedName>
</protein>
<proteinExistence type="predicted"/>
<dbReference type="Gene3D" id="2.160.20.80">
    <property type="entry name" value="E3 ubiquitin-protein ligase SopA"/>
    <property type="match status" value="1"/>
</dbReference>
<evidence type="ECO:0000313" key="2">
    <source>
        <dbReference type="EMBL" id="MBH0775207.1"/>
    </source>
</evidence>
<keyword evidence="3" id="KW-1185">Reference proteome</keyword>
<evidence type="ECO:0000313" key="3">
    <source>
        <dbReference type="Proteomes" id="UP000655751"/>
    </source>
</evidence>
<dbReference type="Proteomes" id="UP000655751">
    <property type="component" value="Unassembled WGS sequence"/>
</dbReference>
<dbReference type="EMBL" id="JADMLG010000001">
    <property type="protein sequence ID" value="MBH0775207.1"/>
    <property type="molecule type" value="Genomic_DNA"/>
</dbReference>
<keyword evidence="1" id="KW-0812">Transmembrane</keyword>
<gene>
    <name evidence="2" type="ORF">IT779_02780</name>
</gene>